<dbReference type="OrthoDB" id="415358at2759"/>
<evidence type="ECO:0000313" key="5">
    <source>
        <dbReference type="Proteomes" id="UP000694845"/>
    </source>
</evidence>
<dbReference type="RefSeq" id="XP_022108037.1">
    <property type="nucleotide sequence ID" value="XM_022252345.1"/>
</dbReference>
<dbReference type="KEGG" id="aplc:110988628"/>
<proteinExistence type="predicted"/>
<feature type="signal peptide" evidence="2">
    <location>
        <begin position="1"/>
        <end position="25"/>
    </location>
</feature>
<dbReference type="GO" id="GO:0005509">
    <property type="term" value="F:calcium ion binding"/>
    <property type="evidence" value="ECO:0007669"/>
    <property type="project" value="InterPro"/>
</dbReference>
<feature type="chain" id="PRO_5034560809" evidence="2">
    <location>
        <begin position="26"/>
        <end position="477"/>
    </location>
</feature>
<dbReference type="GeneID" id="110988628"/>
<feature type="region of interest" description="Disordered" evidence="1">
    <location>
        <begin position="441"/>
        <end position="477"/>
    </location>
</feature>
<sequence length="477" mass="54875">MNIAEIIPILSTTIWLVASFRFSVAEDVQSNHFHDQPSSPTASFPPGHLKPLASESTRLPVSVVEEFPSPFEFFRDYVYPSVPVLVRQGARRSPAFRKWTDEYLKGLPESQELIRVEMRKVEERQLPMMEMPLAEFLDRYQTHDEYLVARVPDYLKKDVVLPSSLHCANITANMLETMLWLSSGGTKSHLHTDYVDIINCVFRGQKDFLLVNYTRYRDQIVYDHPEGFYSSVDVERVDLNKFPGLRNLEFLEAKVEAGDCLYLPFKWIHQVNSYGSNVAVNMWWNHQAYVVPSPESCGGADPGLSLADVRFYYHEEPDAYKQADLHPELAFVQNPSASLTSFMVAEETESLTERQFLEFMDMILPGLDHANIWTEEALDITHQIFHILDINGNGKITQEDSEAFPKDINNFNPFFINLGQKMMVLCDIVDGHISKQKEETLRKLEKDKVQDAAKSFHKPSSKTRQMNDQIPMPKQEL</sequence>
<evidence type="ECO:0000256" key="1">
    <source>
        <dbReference type="SAM" id="MobiDB-lite"/>
    </source>
</evidence>
<feature type="domain" description="EF-hand" evidence="3">
    <location>
        <begin position="376"/>
        <end position="411"/>
    </location>
</feature>
<dbReference type="PROSITE" id="PS51184">
    <property type="entry name" value="JMJC"/>
    <property type="match status" value="1"/>
</dbReference>
<dbReference type="PROSITE" id="PS50222">
    <property type="entry name" value="EF_HAND_2"/>
    <property type="match status" value="1"/>
</dbReference>
<dbReference type="InterPro" id="IPR011992">
    <property type="entry name" value="EF-hand-dom_pair"/>
</dbReference>
<dbReference type="SUPFAM" id="SSF51197">
    <property type="entry name" value="Clavaminate synthase-like"/>
    <property type="match status" value="1"/>
</dbReference>
<accession>A0A8B7ZSK4</accession>
<evidence type="ECO:0000259" key="4">
    <source>
        <dbReference type="PROSITE" id="PS51184"/>
    </source>
</evidence>
<gene>
    <name evidence="6" type="primary">LOC110988628</name>
</gene>
<dbReference type="OMA" id="HCANITA"/>
<keyword evidence="5" id="KW-1185">Reference proteome</keyword>
<dbReference type="PANTHER" id="PTHR12461">
    <property type="entry name" value="HYPOXIA-INDUCIBLE FACTOR 1 ALPHA INHIBITOR-RELATED"/>
    <property type="match status" value="1"/>
</dbReference>
<dbReference type="InterPro" id="IPR041667">
    <property type="entry name" value="Cupin_8"/>
</dbReference>
<dbReference type="SUPFAM" id="SSF47473">
    <property type="entry name" value="EF-hand"/>
    <property type="match status" value="1"/>
</dbReference>
<keyword evidence="2" id="KW-0732">Signal</keyword>
<name>A0A8B7ZSK4_ACAPL</name>
<dbReference type="Gene3D" id="2.60.120.650">
    <property type="entry name" value="Cupin"/>
    <property type="match status" value="1"/>
</dbReference>
<dbReference type="AlphaFoldDB" id="A0A8B7ZSK4"/>
<evidence type="ECO:0000256" key="2">
    <source>
        <dbReference type="SAM" id="SignalP"/>
    </source>
</evidence>
<organism evidence="5 6">
    <name type="scientific">Acanthaster planci</name>
    <name type="common">Crown-of-thorns starfish</name>
    <dbReference type="NCBI Taxonomy" id="133434"/>
    <lineage>
        <taxon>Eukaryota</taxon>
        <taxon>Metazoa</taxon>
        <taxon>Echinodermata</taxon>
        <taxon>Eleutherozoa</taxon>
        <taxon>Asterozoa</taxon>
        <taxon>Asteroidea</taxon>
        <taxon>Valvatacea</taxon>
        <taxon>Valvatida</taxon>
        <taxon>Acanthasteridae</taxon>
        <taxon>Acanthaster</taxon>
    </lineage>
</organism>
<reference evidence="6" key="1">
    <citation type="submission" date="2025-08" db="UniProtKB">
        <authorList>
            <consortium name="RefSeq"/>
        </authorList>
    </citation>
    <scope>IDENTIFICATION</scope>
</reference>
<protein>
    <submittedName>
        <fullName evidence="6">Uncharacterized protein LOC110988628</fullName>
    </submittedName>
</protein>
<dbReference type="Pfam" id="PF13621">
    <property type="entry name" value="Cupin_8"/>
    <property type="match status" value="1"/>
</dbReference>
<evidence type="ECO:0000313" key="6">
    <source>
        <dbReference type="RefSeq" id="XP_022108037.1"/>
    </source>
</evidence>
<feature type="compositionally biased region" description="Basic and acidic residues" evidence="1">
    <location>
        <begin position="441"/>
        <end position="451"/>
    </location>
</feature>
<dbReference type="Proteomes" id="UP000694845">
    <property type="component" value="Unplaced"/>
</dbReference>
<evidence type="ECO:0000259" key="3">
    <source>
        <dbReference type="PROSITE" id="PS50222"/>
    </source>
</evidence>
<dbReference type="InterPro" id="IPR003347">
    <property type="entry name" value="JmjC_dom"/>
</dbReference>
<dbReference type="PANTHER" id="PTHR12461:SF18">
    <property type="entry name" value="JMJC DOMAIN-CONTAINING PROTEIN"/>
    <property type="match status" value="1"/>
</dbReference>
<dbReference type="InterPro" id="IPR002048">
    <property type="entry name" value="EF_hand_dom"/>
</dbReference>
<feature type="domain" description="JmjC" evidence="4">
    <location>
        <begin position="140"/>
        <end position="301"/>
    </location>
</feature>